<dbReference type="Proteomes" id="UP000029224">
    <property type="component" value="Unassembled WGS sequence"/>
</dbReference>
<accession>A0A090T2Z1</accession>
<keyword evidence="2" id="KW-1185">Reference proteome</keyword>
<dbReference type="AlphaFoldDB" id="A0A090T2Z1"/>
<reference evidence="1 2" key="2">
    <citation type="submission" date="2014-09" db="EMBL/GenBank/DDBJ databases">
        <authorList>
            <consortium name="NBRP consortium"/>
            <person name="Sawabe T."/>
            <person name="Meirelles P."/>
            <person name="Nakanishi M."/>
            <person name="Sayaka M."/>
            <person name="Hattori M."/>
            <person name="Ohkuma M."/>
        </authorList>
    </citation>
    <scope>NUCLEOTIDE SEQUENCE [LARGE SCALE GENOMIC DNA]</scope>
    <source>
        <strain evidence="1 2">JCM 19240</strain>
    </source>
</reference>
<proteinExistence type="predicted"/>
<evidence type="ECO:0000313" key="2">
    <source>
        <dbReference type="Proteomes" id="UP000029224"/>
    </source>
</evidence>
<sequence>MVPVLYVQMGDVVWKVFPNGTWERVAPDEPLLQGVQIVNQHR</sequence>
<dbReference type="EMBL" id="BBMT01000003">
    <property type="protein sequence ID" value="GAL33523.1"/>
    <property type="molecule type" value="Genomic_DNA"/>
</dbReference>
<comment type="caution">
    <text evidence="1">The sequence shown here is derived from an EMBL/GenBank/DDBJ whole genome shotgun (WGS) entry which is preliminary data.</text>
</comment>
<protein>
    <submittedName>
        <fullName evidence="1">Uncharacterized protein</fullName>
    </submittedName>
</protein>
<name>A0A090T2Z1_9VIBR</name>
<evidence type="ECO:0000313" key="1">
    <source>
        <dbReference type="EMBL" id="GAL33523.1"/>
    </source>
</evidence>
<gene>
    <name evidence="1" type="ORF">JCM19240_2219</name>
</gene>
<reference evidence="1 2" key="1">
    <citation type="submission" date="2014-09" db="EMBL/GenBank/DDBJ databases">
        <title>Vibrio maritimus JCM 19240. (C210) whole genome shotgun sequence.</title>
        <authorList>
            <person name="Sawabe T."/>
            <person name="Meirelles P."/>
            <person name="Nakanishi M."/>
            <person name="Sayaka M."/>
            <person name="Hattori M."/>
            <person name="Ohkuma M."/>
        </authorList>
    </citation>
    <scope>NUCLEOTIDE SEQUENCE [LARGE SCALE GENOMIC DNA]</scope>
    <source>
        <strain evidence="1 2">JCM 19240</strain>
    </source>
</reference>
<organism evidence="1 2">
    <name type="scientific">Vibrio maritimus</name>
    <dbReference type="NCBI Taxonomy" id="990268"/>
    <lineage>
        <taxon>Bacteria</taxon>
        <taxon>Pseudomonadati</taxon>
        <taxon>Pseudomonadota</taxon>
        <taxon>Gammaproteobacteria</taxon>
        <taxon>Vibrionales</taxon>
        <taxon>Vibrionaceae</taxon>
        <taxon>Vibrio</taxon>
    </lineage>
</organism>